<keyword evidence="2" id="KW-1185">Reference proteome</keyword>
<comment type="caution">
    <text evidence="1">The sequence shown here is derived from an EMBL/GenBank/DDBJ whole genome shotgun (WGS) entry which is preliminary data.</text>
</comment>
<evidence type="ECO:0000313" key="1">
    <source>
        <dbReference type="EMBL" id="GIM66938.1"/>
    </source>
</evidence>
<dbReference type="Gene3D" id="3.40.50.410">
    <property type="entry name" value="von Willebrand factor, type A domain"/>
    <property type="match status" value="1"/>
</dbReference>
<dbReference type="RefSeq" id="WP_212988546.1">
    <property type="nucleotide sequence ID" value="NZ_BAABEA010000019.1"/>
</dbReference>
<sequence length="273" mass="29156">MTQRDSDLRRSVYSRTAVGRAGYAARPPYVMPTWLRRLLLVLLCLLLLLLALVACHEEQKPETLSGSTLTGARLTTGPICLEEAVDVSGSMLEYTAQRERAERELFAFAKRELQPTDSLATAFFAGSAQVTLPPTGLQSLTTPAPPPGQLKDDTFLVPAVVELVKARLTNPQPCASRALVMITDGVVSDIPAELETVLNAASYTRIYAVSPTSGRGALSGGLLDSVSVYEFHGGGTSGRIASVLNDARPLDVIFGDILADLTGQRLTKSDPDA</sequence>
<name>A0A919S7L3_9ACTN</name>
<evidence type="ECO:0000313" key="2">
    <source>
        <dbReference type="Proteomes" id="UP000681340"/>
    </source>
</evidence>
<organism evidence="1 2">
    <name type="scientific">Actinoplanes auranticolor</name>
    <dbReference type="NCBI Taxonomy" id="47988"/>
    <lineage>
        <taxon>Bacteria</taxon>
        <taxon>Bacillati</taxon>
        <taxon>Actinomycetota</taxon>
        <taxon>Actinomycetes</taxon>
        <taxon>Micromonosporales</taxon>
        <taxon>Micromonosporaceae</taxon>
        <taxon>Actinoplanes</taxon>
    </lineage>
</organism>
<gene>
    <name evidence="1" type="ORF">Aau02nite_25200</name>
</gene>
<reference evidence="1" key="1">
    <citation type="submission" date="2021-03" db="EMBL/GenBank/DDBJ databases">
        <title>Whole genome shotgun sequence of Actinoplanes auranticolor NBRC 12245.</title>
        <authorList>
            <person name="Komaki H."/>
            <person name="Tamura T."/>
        </authorList>
    </citation>
    <scope>NUCLEOTIDE SEQUENCE</scope>
    <source>
        <strain evidence="1">NBRC 12245</strain>
    </source>
</reference>
<dbReference type="Proteomes" id="UP000681340">
    <property type="component" value="Unassembled WGS sequence"/>
</dbReference>
<dbReference type="EMBL" id="BOQL01000021">
    <property type="protein sequence ID" value="GIM66938.1"/>
    <property type="molecule type" value="Genomic_DNA"/>
</dbReference>
<dbReference type="AlphaFoldDB" id="A0A919S7L3"/>
<dbReference type="SUPFAM" id="SSF53300">
    <property type="entry name" value="vWA-like"/>
    <property type="match status" value="1"/>
</dbReference>
<accession>A0A919S7L3</accession>
<proteinExistence type="predicted"/>
<evidence type="ECO:0008006" key="3">
    <source>
        <dbReference type="Google" id="ProtNLM"/>
    </source>
</evidence>
<dbReference type="InterPro" id="IPR036465">
    <property type="entry name" value="vWFA_dom_sf"/>
</dbReference>
<protein>
    <recommendedName>
        <fullName evidence="3">VWFA domain-containing protein</fullName>
    </recommendedName>
</protein>